<dbReference type="VEuPathDB" id="FungiDB:PYU1_G001040"/>
<dbReference type="AlphaFoldDB" id="K3W7U9"/>
<dbReference type="Gene3D" id="3.30.460.10">
    <property type="entry name" value="Beta Polymerase, domain 2"/>
    <property type="match status" value="1"/>
</dbReference>
<feature type="compositionally biased region" description="Basic residues" evidence="7">
    <location>
        <begin position="24"/>
        <end position="48"/>
    </location>
</feature>
<dbReference type="STRING" id="431595.K3W7U9"/>
<feature type="compositionally biased region" description="Basic residues" evidence="7">
    <location>
        <begin position="524"/>
        <end position="534"/>
    </location>
</feature>
<evidence type="ECO:0000256" key="6">
    <source>
        <dbReference type="ARBA" id="ARBA00022842"/>
    </source>
</evidence>
<feature type="compositionally biased region" description="Acidic residues" evidence="7">
    <location>
        <begin position="70"/>
        <end position="93"/>
    </location>
</feature>
<feature type="region of interest" description="Disordered" evidence="7">
    <location>
        <begin position="456"/>
        <end position="534"/>
    </location>
</feature>
<dbReference type="eggNOG" id="KOG1906">
    <property type="taxonomic scope" value="Eukaryota"/>
</dbReference>
<evidence type="ECO:0000313" key="10">
    <source>
        <dbReference type="EnsemblProtists" id="PYU1_T001040"/>
    </source>
</evidence>
<evidence type="ECO:0000256" key="7">
    <source>
        <dbReference type="SAM" id="MobiDB-lite"/>
    </source>
</evidence>
<dbReference type="SUPFAM" id="SSF81301">
    <property type="entry name" value="Nucleotidyltransferase"/>
    <property type="match status" value="1"/>
</dbReference>
<keyword evidence="5" id="KW-0479">Metal-binding</keyword>
<dbReference type="OMA" id="MSYRNWV"/>
<protein>
    <recommendedName>
        <fullName evidence="3">polynucleotide adenylyltransferase</fullName>
        <ecNumber evidence="3">2.7.7.19</ecNumber>
    </recommendedName>
</protein>
<name>K3W7U9_GLOUD</name>
<keyword evidence="4" id="KW-0808">Transferase</keyword>
<reference evidence="10" key="3">
    <citation type="submission" date="2015-02" db="UniProtKB">
        <authorList>
            <consortium name="EnsemblProtists"/>
        </authorList>
    </citation>
    <scope>IDENTIFICATION</scope>
    <source>
        <strain evidence="10">DAOM BR144</strain>
    </source>
</reference>
<evidence type="ECO:0000259" key="8">
    <source>
        <dbReference type="Pfam" id="PF03828"/>
    </source>
</evidence>
<dbReference type="InterPro" id="IPR045862">
    <property type="entry name" value="Trf4-like"/>
</dbReference>
<dbReference type="HOGENOM" id="CLU_013572_0_1_1"/>
<comment type="cofactor">
    <cofactor evidence="1">
        <name>Mn(2+)</name>
        <dbReference type="ChEBI" id="CHEBI:29035"/>
    </cofactor>
</comment>
<feature type="domain" description="Poly(A) RNA polymerase mitochondrial-like central palm" evidence="9">
    <location>
        <begin position="158"/>
        <end position="288"/>
    </location>
</feature>
<dbReference type="InterPro" id="IPR043519">
    <property type="entry name" value="NT_sf"/>
</dbReference>
<dbReference type="GO" id="GO:0031123">
    <property type="term" value="P:RNA 3'-end processing"/>
    <property type="evidence" value="ECO:0007669"/>
    <property type="project" value="TreeGrafter"/>
</dbReference>
<sequence>MARTKKAARRVVQAVKVNADTGNSKKKAAGVDKKKAKQKLKLKAKAKYAAKVAKEEEKRERRELKRRLNEEEEHDTEDGTDDDNNDNNDEEDNGFIHIETEEEARNSSNNGTKKVTDSAAADDVEDGEEEDGSRLMLEAMPWMRQRTGYYNKNLYLCLHEEIMDFVVFMSPSKDELALRSSLIREMTDLVAALWDGATLETFGSHHTQMFLPNSDIDMVIFGVEAGTGPLFELASKLEELEMVSYLEVIDKARIPIVKFVHKATNIQVDVSFNIGGGLATADLVKHYMRVHPAFRPLTLVIKYFLAQRGLNETFAGGIGSFLVQLMVVSFLQHHRRNLAADHDDPKYNNLGQLLVGFFTLYGRDFNYNDLAISVRNGGSYFRKEDRGWYDDNRPFLISMENPNEPNLDIGKNSYEVRTVRRSFDYARQVLTNEIHRRGQFHPLSGSILGTIIPPDSHLVDREPPGDFGYEILHHDPKKTAEIRRQYETRRDEETRKKKEDADAQRARRQQLQPQRRGGESPPAKRWRGRTSRHY</sequence>
<reference evidence="11" key="2">
    <citation type="submission" date="2010-04" db="EMBL/GenBank/DDBJ databases">
        <authorList>
            <person name="Buell R."/>
            <person name="Hamilton J."/>
            <person name="Hostetler J."/>
        </authorList>
    </citation>
    <scope>NUCLEOTIDE SEQUENCE [LARGE SCALE GENOMIC DNA]</scope>
    <source>
        <strain evidence="11">DAOM:BR144</strain>
    </source>
</reference>
<dbReference type="EnsemblProtists" id="PYU1_T001040">
    <property type="protein sequence ID" value="PYU1_T001040"/>
    <property type="gene ID" value="PYU1_G001040"/>
</dbReference>
<dbReference type="GO" id="GO:0046872">
    <property type="term" value="F:metal ion binding"/>
    <property type="evidence" value="ECO:0007669"/>
    <property type="project" value="UniProtKB-KW"/>
</dbReference>
<dbReference type="Proteomes" id="UP000019132">
    <property type="component" value="Unassembled WGS sequence"/>
</dbReference>
<evidence type="ECO:0000256" key="3">
    <source>
        <dbReference type="ARBA" id="ARBA00012388"/>
    </source>
</evidence>
<dbReference type="InParanoid" id="K3W7U9"/>
<dbReference type="FunFam" id="3.30.460.10:FF:000006">
    <property type="entry name" value="non-canonical poly(A) RNA polymerase PAPD5"/>
    <property type="match status" value="1"/>
</dbReference>
<feature type="compositionally biased region" description="Basic and acidic residues" evidence="7">
    <location>
        <begin position="471"/>
        <end position="505"/>
    </location>
</feature>
<comment type="similarity">
    <text evidence="2">Belongs to the DNA polymerase type-B-like family.</text>
</comment>
<dbReference type="PANTHER" id="PTHR23092">
    <property type="entry name" value="POLY(A) RNA POLYMERASE"/>
    <property type="match status" value="1"/>
</dbReference>
<dbReference type="EC" id="2.7.7.19" evidence="3"/>
<dbReference type="EMBL" id="GL376620">
    <property type="status" value="NOT_ANNOTATED_CDS"/>
    <property type="molecule type" value="Genomic_DNA"/>
</dbReference>
<dbReference type="Pfam" id="PF22600">
    <property type="entry name" value="MTPAP-like_central"/>
    <property type="match status" value="1"/>
</dbReference>
<feature type="region of interest" description="Disordered" evidence="7">
    <location>
        <begin position="1"/>
        <end position="132"/>
    </location>
</feature>
<evidence type="ECO:0000256" key="4">
    <source>
        <dbReference type="ARBA" id="ARBA00022679"/>
    </source>
</evidence>
<dbReference type="Pfam" id="PF03828">
    <property type="entry name" value="PAP_assoc"/>
    <property type="match status" value="1"/>
</dbReference>
<evidence type="ECO:0000256" key="2">
    <source>
        <dbReference type="ARBA" id="ARBA00008593"/>
    </source>
</evidence>
<feature type="domain" description="PAP-associated" evidence="8">
    <location>
        <begin position="349"/>
        <end position="406"/>
    </location>
</feature>
<dbReference type="InterPro" id="IPR002058">
    <property type="entry name" value="PAP_assoc"/>
</dbReference>
<dbReference type="GO" id="GO:0031499">
    <property type="term" value="C:TRAMP complex"/>
    <property type="evidence" value="ECO:0007669"/>
    <property type="project" value="TreeGrafter"/>
</dbReference>
<keyword evidence="11" id="KW-1185">Reference proteome</keyword>
<evidence type="ECO:0000256" key="5">
    <source>
        <dbReference type="ARBA" id="ARBA00022723"/>
    </source>
</evidence>
<feature type="compositionally biased region" description="Acidic residues" evidence="7">
    <location>
        <begin position="120"/>
        <end position="131"/>
    </location>
</feature>
<dbReference type="CDD" id="cd05402">
    <property type="entry name" value="NT_PAP_TUTase"/>
    <property type="match status" value="1"/>
</dbReference>
<evidence type="ECO:0000256" key="1">
    <source>
        <dbReference type="ARBA" id="ARBA00001936"/>
    </source>
</evidence>
<organism evidence="10 11">
    <name type="scientific">Globisporangium ultimum (strain ATCC 200006 / CBS 805.95 / DAOM BR144)</name>
    <name type="common">Pythium ultimum</name>
    <dbReference type="NCBI Taxonomy" id="431595"/>
    <lineage>
        <taxon>Eukaryota</taxon>
        <taxon>Sar</taxon>
        <taxon>Stramenopiles</taxon>
        <taxon>Oomycota</taxon>
        <taxon>Peronosporomycetes</taxon>
        <taxon>Pythiales</taxon>
        <taxon>Pythiaceae</taxon>
        <taxon>Globisporangium</taxon>
    </lineage>
</organism>
<dbReference type="GO" id="GO:1990817">
    <property type="term" value="F:poly(A) RNA polymerase activity"/>
    <property type="evidence" value="ECO:0007669"/>
    <property type="project" value="UniProtKB-EC"/>
</dbReference>
<dbReference type="GO" id="GO:0005730">
    <property type="term" value="C:nucleolus"/>
    <property type="evidence" value="ECO:0007669"/>
    <property type="project" value="TreeGrafter"/>
</dbReference>
<evidence type="ECO:0000259" key="9">
    <source>
        <dbReference type="Pfam" id="PF22600"/>
    </source>
</evidence>
<proteinExistence type="inferred from homology"/>
<keyword evidence="6" id="KW-0460">Magnesium</keyword>
<dbReference type="GO" id="GO:0043634">
    <property type="term" value="P:polyadenylation-dependent ncRNA catabolic process"/>
    <property type="evidence" value="ECO:0007669"/>
    <property type="project" value="TreeGrafter"/>
</dbReference>
<dbReference type="Gene3D" id="1.10.1410.10">
    <property type="match status" value="1"/>
</dbReference>
<dbReference type="SUPFAM" id="SSF81631">
    <property type="entry name" value="PAP/OAS1 substrate-binding domain"/>
    <property type="match status" value="1"/>
</dbReference>
<feature type="compositionally biased region" description="Basic and acidic residues" evidence="7">
    <location>
        <begin position="52"/>
        <end position="69"/>
    </location>
</feature>
<dbReference type="PANTHER" id="PTHR23092:SF15">
    <property type="entry name" value="INACTIVE NON-CANONICAL POLY(A) RNA POLYMERASE PROTEIN TRF4-2-RELATED"/>
    <property type="match status" value="1"/>
</dbReference>
<accession>K3W7U9</accession>
<dbReference type="InterPro" id="IPR054708">
    <property type="entry name" value="MTPAP-like_central"/>
</dbReference>
<reference evidence="11" key="1">
    <citation type="journal article" date="2010" name="Genome Biol.">
        <title>Genome sequence of the necrotrophic plant pathogen Pythium ultimum reveals original pathogenicity mechanisms and effector repertoire.</title>
        <authorList>
            <person name="Levesque C.A."/>
            <person name="Brouwer H."/>
            <person name="Cano L."/>
            <person name="Hamilton J.P."/>
            <person name="Holt C."/>
            <person name="Huitema E."/>
            <person name="Raffaele S."/>
            <person name="Robideau G.P."/>
            <person name="Thines M."/>
            <person name="Win J."/>
            <person name="Zerillo M.M."/>
            <person name="Beakes G.W."/>
            <person name="Boore J.L."/>
            <person name="Busam D."/>
            <person name="Dumas B."/>
            <person name="Ferriera S."/>
            <person name="Fuerstenberg S.I."/>
            <person name="Gachon C.M."/>
            <person name="Gaulin E."/>
            <person name="Govers F."/>
            <person name="Grenville-Briggs L."/>
            <person name="Horner N."/>
            <person name="Hostetler J."/>
            <person name="Jiang R.H."/>
            <person name="Johnson J."/>
            <person name="Krajaejun T."/>
            <person name="Lin H."/>
            <person name="Meijer H.J."/>
            <person name="Moore B."/>
            <person name="Morris P."/>
            <person name="Phuntmart V."/>
            <person name="Puiu D."/>
            <person name="Shetty J."/>
            <person name="Stajich J.E."/>
            <person name="Tripathy S."/>
            <person name="Wawra S."/>
            <person name="van West P."/>
            <person name="Whitty B.R."/>
            <person name="Coutinho P.M."/>
            <person name="Henrissat B."/>
            <person name="Martin F."/>
            <person name="Thomas P.D."/>
            <person name="Tyler B.M."/>
            <person name="De Vries R.P."/>
            <person name="Kamoun S."/>
            <person name="Yandell M."/>
            <person name="Tisserat N."/>
            <person name="Buell C.R."/>
        </authorList>
    </citation>
    <scope>NUCLEOTIDE SEQUENCE</scope>
    <source>
        <strain evidence="11">DAOM:BR144</strain>
    </source>
</reference>
<evidence type="ECO:0000313" key="11">
    <source>
        <dbReference type="Proteomes" id="UP000019132"/>
    </source>
</evidence>
<dbReference type="GO" id="GO:0003729">
    <property type="term" value="F:mRNA binding"/>
    <property type="evidence" value="ECO:0007669"/>
    <property type="project" value="TreeGrafter"/>
</dbReference>